<evidence type="ECO:0000313" key="2">
    <source>
        <dbReference type="EMBL" id="OEY70137.1"/>
    </source>
</evidence>
<reference evidence="3" key="1">
    <citation type="submission" date="2016-09" db="EMBL/GenBank/DDBJ databases">
        <authorList>
            <person name="Wan X."/>
            <person name="Hou S."/>
        </authorList>
    </citation>
    <scope>NUCLEOTIDE SEQUENCE [LARGE SCALE GENOMIC DNA]</scope>
    <source>
        <strain evidence="3">KH87</strain>
    </source>
</reference>
<dbReference type="InterPro" id="IPR011008">
    <property type="entry name" value="Dimeric_a/b-barrel"/>
</dbReference>
<feature type="domain" description="DUF1330" evidence="1">
    <location>
        <begin position="3"/>
        <end position="93"/>
    </location>
</feature>
<evidence type="ECO:0000259" key="1">
    <source>
        <dbReference type="Pfam" id="PF07045"/>
    </source>
</evidence>
<dbReference type="PANTHER" id="PTHR41521:SF4">
    <property type="entry name" value="BLR0684 PROTEIN"/>
    <property type="match status" value="1"/>
</dbReference>
<dbReference type="EMBL" id="MKEK01000001">
    <property type="protein sequence ID" value="OEY70137.1"/>
    <property type="molecule type" value="Genomic_DNA"/>
</dbReference>
<keyword evidence="3" id="KW-1185">Reference proteome</keyword>
<dbReference type="Proteomes" id="UP000242258">
    <property type="component" value="Unassembled WGS sequence"/>
</dbReference>
<dbReference type="AlphaFoldDB" id="A0A1E7Q7N1"/>
<protein>
    <recommendedName>
        <fullName evidence="1">DUF1330 domain-containing protein</fullName>
    </recommendedName>
</protein>
<dbReference type="PANTHER" id="PTHR41521">
    <property type="match status" value="1"/>
</dbReference>
<evidence type="ECO:0000313" key="3">
    <source>
        <dbReference type="Proteomes" id="UP000242258"/>
    </source>
</evidence>
<dbReference type="Pfam" id="PF07045">
    <property type="entry name" value="DUF1330"/>
    <property type="match status" value="1"/>
</dbReference>
<accession>A0A1E7Q7N1</accession>
<dbReference type="InterPro" id="IPR010753">
    <property type="entry name" value="DUF1330"/>
</dbReference>
<proteinExistence type="predicted"/>
<dbReference type="RefSeq" id="WP_070049691.1">
    <property type="nucleotide sequence ID" value="NZ_CBCSDO010000010.1"/>
</dbReference>
<gene>
    <name evidence="2" type="ORF">BI198_11615</name>
</gene>
<organism evidence="2 3">
    <name type="scientific">Rheinheimera salexigens</name>
    <dbReference type="NCBI Taxonomy" id="1628148"/>
    <lineage>
        <taxon>Bacteria</taxon>
        <taxon>Pseudomonadati</taxon>
        <taxon>Pseudomonadota</taxon>
        <taxon>Gammaproteobacteria</taxon>
        <taxon>Chromatiales</taxon>
        <taxon>Chromatiaceae</taxon>
        <taxon>Rheinheimera</taxon>
    </lineage>
</organism>
<comment type="caution">
    <text evidence="2">The sequence shown here is derived from an EMBL/GenBank/DDBJ whole genome shotgun (WGS) entry which is preliminary data.</text>
</comment>
<dbReference type="STRING" id="1628148.BI198_11615"/>
<name>A0A1E7Q7N1_9GAMM</name>
<dbReference type="Gene3D" id="3.30.70.100">
    <property type="match status" value="1"/>
</dbReference>
<sequence>MAAYLLIQATIEDMAAFKRYTAVVPQLVQKYGGQYVVMESNHVLLEGKHKPGSVVLSTWPDEAAAQKFWQSDEYSAAKQLRHGSGKFHVMLLHSLGA</sequence>
<dbReference type="SUPFAM" id="SSF54909">
    <property type="entry name" value="Dimeric alpha+beta barrel"/>
    <property type="match status" value="1"/>
</dbReference>
<dbReference type="OrthoDB" id="9806380at2"/>